<feature type="domain" description="REM-1" evidence="4">
    <location>
        <begin position="1"/>
        <end position="67"/>
    </location>
</feature>
<proteinExistence type="predicted"/>
<feature type="compositionally biased region" description="Polar residues" evidence="3">
    <location>
        <begin position="77"/>
        <end position="86"/>
    </location>
</feature>
<dbReference type="Pfam" id="PF02185">
    <property type="entry name" value="HR1"/>
    <property type="match status" value="1"/>
</dbReference>
<reference evidence="5" key="1">
    <citation type="submission" date="2023-06" db="EMBL/GenBank/DDBJ databases">
        <title>Genome-scale phylogeny and comparative genomics of the fungal order Sordariales.</title>
        <authorList>
            <consortium name="Lawrence Berkeley National Laboratory"/>
            <person name="Hensen N."/>
            <person name="Bonometti L."/>
            <person name="Westerberg I."/>
            <person name="Brannstrom I.O."/>
            <person name="Guillou S."/>
            <person name="Cros-Aarteil S."/>
            <person name="Calhoun S."/>
            <person name="Haridas S."/>
            <person name="Kuo A."/>
            <person name="Mondo S."/>
            <person name="Pangilinan J."/>
            <person name="Riley R."/>
            <person name="Labutti K."/>
            <person name="Andreopoulos B."/>
            <person name="Lipzen A."/>
            <person name="Chen C."/>
            <person name="Yanf M."/>
            <person name="Daum C."/>
            <person name="Ng V."/>
            <person name="Clum A."/>
            <person name="Steindorff A."/>
            <person name="Ohm R."/>
            <person name="Martin F."/>
            <person name="Silar P."/>
            <person name="Natvig D."/>
            <person name="Lalanne C."/>
            <person name="Gautier V."/>
            <person name="Ament-Velasquez S.L."/>
            <person name="Kruys A."/>
            <person name="Hutchinson M.I."/>
            <person name="Powell A.J."/>
            <person name="Barry K."/>
            <person name="Miller A.N."/>
            <person name="Grigoriev I.V."/>
            <person name="Debuchy R."/>
            <person name="Gladieux P."/>
            <person name="Thoren M.H."/>
            <person name="Johannesson H."/>
        </authorList>
    </citation>
    <scope>NUCLEOTIDE SEQUENCE</scope>
    <source>
        <strain evidence="5">SMH2532-1</strain>
    </source>
</reference>
<feature type="compositionally biased region" description="Gly residues" evidence="3">
    <location>
        <begin position="118"/>
        <end position="127"/>
    </location>
</feature>
<evidence type="ECO:0000256" key="3">
    <source>
        <dbReference type="SAM" id="MobiDB-lite"/>
    </source>
</evidence>
<keyword evidence="1 2" id="KW-0175">Coiled coil</keyword>
<dbReference type="AlphaFoldDB" id="A0AA39Y0U6"/>
<dbReference type="EMBL" id="JAULSV010000005">
    <property type="protein sequence ID" value="KAK0643918.1"/>
    <property type="molecule type" value="Genomic_DNA"/>
</dbReference>
<feature type="region of interest" description="Disordered" evidence="3">
    <location>
        <begin position="77"/>
        <end position="162"/>
    </location>
</feature>
<evidence type="ECO:0000256" key="2">
    <source>
        <dbReference type="SAM" id="Coils"/>
    </source>
</evidence>
<evidence type="ECO:0000313" key="6">
    <source>
        <dbReference type="Proteomes" id="UP001174936"/>
    </source>
</evidence>
<keyword evidence="6" id="KW-1185">Reference proteome</keyword>
<feature type="coiled-coil region" evidence="2">
    <location>
        <begin position="37"/>
        <end position="64"/>
    </location>
</feature>
<dbReference type="Proteomes" id="UP001174936">
    <property type="component" value="Unassembled WGS sequence"/>
</dbReference>
<accession>A0AA39Y0U6</accession>
<organism evidence="5 6">
    <name type="scientific">Cercophora newfieldiana</name>
    <dbReference type="NCBI Taxonomy" id="92897"/>
    <lineage>
        <taxon>Eukaryota</taxon>
        <taxon>Fungi</taxon>
        <taxon>Dikarya</taxon>
        <taxon>Ascomycota</taxon>
        <taxon>Pezizomycotina</taxon>
        <taxon>Sordariomycetes</taxon>
        <taxon>Sordariomycetidae</taxon>
        <taxon>Sordariales</taxon>
        <taxon>Lasiosphaeriaceae</taxon>
        <taxon>Cercophora</taxon>
    </lineage>
</organism>
<dbReference type="SMART" id="SM00742">
    <property type="entry name" value="Hr1"/>
    <property type="match status" value="1"/>
</dbReference>
<comment type="caution">
    <text evidence="5">The sequence shown here is derived from an EMBL/GenBank/DDBJ whole genome shotgun (WGS) entry which is preliminary data.</text>
</comment>
<name>A0AA39Y0U6_9PEZI</name>
<dbReference type="PROSITE" id="PS51860">
    <property type="entry name" value="REM_1"/>
    <property type="match status" value="1"/>
</dbReference>
<evidence type="ECO:0000259" key="4">
    <source>
        <dbReference type="PROSITE" id="PS51860"/>
    </source>
</evidence>
<dbReference type="GO" id="GO:0007165">
    <property type="term" value="P:signal transduction"/>
    <property type="evidence" value="ECO:0007669"/>
    <property type="project" value="InterPro"/>
</dbReference>
<protein>
    <recommendedName>
        <fullName evidence="4">REM-1 domain-containing protein</fullName>
    </recommendedName>
</protein>
<evidence type="ECO:0000256" key="1">
    <source>
        <dbReference type="PROSITE-ProRule" id="PRU01207"/>
    </source>
</evidence>
<sequence length="176" mass="19160">MNDEEKIQDISKKIEREKALIHAANLMRQQTGNEAVRSKLDSQMREGRRNLEFFEERLRELQLRRIGHGVDNMSLGGSTAAGSFMSSEMHGDGSMGPPAPPPKDERGGAYGDYRGYNDGYGGHGGAPGELMPAHGPFPGQPPHSAMPKARPNFSKLGTDSPWPSMGGKVCMSCLVY</sequence>
<gene>
    <name evidence="5" type="ORF">B0T16DRAFT_190850</name>
</gene>
<evidence type="ECO:0000313" key="5">
    <source>
        <dbReference type="EMBL" id="KAK0643918.1"/>
    </source>
</evidence>
<dbReference type="InterPro" id="IPR011072">
    <property type="entry name" value="HR1_rho-bd"/>
</dbReference>